<dbReference type="AlphaFoldDB" id="A0A8B8MJV0"/>
<evidence type="ECO:0000313" key="1">
    <source>
        <dbReference type="Proteomes" id="UP000694853"/>
    </source>
</evidence>
<dbReference type="Gene3D" id="3.40.50.1240">
    <property type="entry name" value="Phosphoglycerate mutase-like"/>
    <property type="match status" value="1"/>
</dbReference>
<dbReference type="SMART" id="SM00855">
    <property type="entry name" value="PGAM"/>
    <property type="match status" value="1"/>
</dbReference>
<dbReference type="PANTHER" id="PTHR47821:SF2">
    <property type="entry name" value="PHOSPHOGLYCERATE MUTASE FAMILY PROTEIN"/>
    <property type="match status" value="1"/>
</dbReference>
<accession>A0A8B8MJV0</accession>
<dbReference type="CDD" id="cd07067">
    <property type="entry name" value="HP_PGM_like"/>
    <property type="match status" value="1"/>
</dbReference>
<keyword evidence="1" id="KW-1185">Reference proteome</keyword>
<sequence length="246" mass="27501">MVMVIYNKQSKEGSSLEKEAEMSKVTKNRYWVLRHGKSIPNERGLIVSSMENGTRAEFQLASDGVNQAQLAAQSFQKELEANNIPLADVRIYYSPFSRTSHTAKVVANVVNLPFEGPHCKVIRDLRERYFGPSFELMSHDKYEEIWDIDEKDPLVGPEGGESVKDVASRLARAMAIMESEFEGCAILVVSHGDPLQILQTILHAANQHKEPATNDLASILEAVQVAPILSLHRKYALLTGELREVI</sequence>
<name>A0A8B8MJV0_ABRPR</name>
<protein>
    <submittedName>
        <fullName evidence="2">Metal-independent phosphoserine phosphatase isoform X3</fullName>
    </submittedName>
</protein>
<dbReference type="Proteomes" id="UP000694853">
    <property type="component" value="Unplaced"/>
</dbReference>
<organism evidence="1 2">
    <name type="scientific">Abrus precatorius</name>
    <name type="common">Indian licorice</name>
    <name type="synonym">Glycine abrus</name>
    <dbReference type="NCBI Taxonomy" id="3816"/>
    <lineage>
        <taxon>Eukaryota</taxon>
        <taxon>Viridiplantae</taxon>
        <taxon>Streptophyta</taxon>
        <taxon>Embryophyta</taxon>
        <taxon>Tracheophyta</taxon>
        <taxon>Spermatophyta</taxon>
        <taxon>Magnoliopsida</taxon>
        <taxon>eudicotyledons</taxon>
        <taxon>Gunneridae</taxon>
        <taxon>Pentapetalae</taxon>
        <taxon>rosids</taxon>
        <taxon>fabids</taxon>
        <taxon>Fabales</taxon>
        <taxon>Fabaceae</taxon>
        <taxon>Papilionoideae</taxon>
        <taxon>50 kb inversion clade</taxon>
        <taxon>NPAAA clade</taxon>
        <taxon>indigoferoid/millettioid clade</taxon>
        <taxon>Abreae</taxon>
        <taxon>Abrus</taxon>
    </lineage>
</organism>
<reference evidence="2" key="2">
    <citation type="submission" date="2025-08" db="UniProtKB">
        <authorList>
            <consortium name="RefSeq"/>
        </authorList>
    </citation>
    <scope>IDENTIFICATION</scope>
    <source>
        <tissue evidence="2">Young leaves</tissue>
    </source>
</reference>
<dbReference type="SUPFAM" id="SSF53254">
    <property type="entry name" value="Phosphoglycerate mutase-like"/>
    <property type="match status" value="1"/>
</dbReference>
<reference evidence="1" key="1">
    <citation type="journal article" date="2019" name="Toxins">
        <title>Detection of Abrin-Like and Prepropulchellin-Like Toxin Genes and Transcripts Using Whole Genome Sequencing and Full-Length Transcript Sequencing of Abrus precatorius.</title>
        <authorList>
            <person name="Hovde B.T."/>
            <person name="Daligault H.E."/>
            <person name="Hanschen E.R."/>
            <person name="Kunde Y.A."/>
            <person name="Johnson M.B."/>
            <person name="Starkenburg S.R."/>
            <person name="Johnson S.L."/>
        </authorList>
    </citation>
    <scope>NUCLEOTIDE SEQUENCE [LARGE SCALE GENOMIC DNA]</scope>
</reference>
<dbReference type="Pfam" id="PF00300">
    <property type="entry name" value="His_Phos_1"/>
    <property type="match status" value="1"/>
</dbReference>
<dbReference type="RefSeq" id="XP_027369021.1">
    <property type="nucleotide sequence ID" value="XM_027513220.1"/>
</dbReference>
<dbReference type="GeneID" id="113874924"/>
<dbReference type="PANTHER" id="PTHR47821">
    <property type="entry name" value="PHOSPHOGLYCERATE MUTASE FAMILY PROTEIN"/>
    <property type="match status" value="1"/>
</dbReference>
<evidence type="ECO:0000313" key="2">
    <source>
        <dbReference type="RefSeq" id="XP_027369021.1"/>
    </source>
</evidence>
<dbReference type="InterPro" id="IPR029033">
    <property type="entry name" value="His_PPase_superfam"/>
</dbReference>
<dbReference type="InterPro" id="IPR013078">
    <property type="entry name" value="His_Pase_superF_clade-1"/>
</dbReference>
<proteinExistence type="predicted"/>
<gene>
    <name evidence="2" type="primary">LOC113874924</name>
</gene>